<evidence type="ECO:0000256" key="1">
    <source>
        <dbReference type="PROSITE-ProRule" id="PRU00047"/>
    </source>
</evidence>
<dbReference type="EMBL" id="OIVN01006188">
    <property type="protein sequence ID" value="SPD27325.1"/>
    <property type="molecule type" value="Genomic_DNA"/>
</dbReference>
<dbReference type="GO" id="GO:0008270">
    <property type="term" value="F:zinc ion binding"/>
    <property type="evidence" value="ECO:0007669"/>
    <property type="project" value="UniProtKB-KW"/>
</dbReference>
<dbReference type="InterPro" id="IPR005135">
    <property type="entry name" value="Endo/exonuclease/phosphatase"/>
</dbReference>
<evidence type="ECO:0000259" key="3">
    <source>
        <dbReference type="PROSITE" id="PS50158"/>
    </source>
</evidence>
<feature type="domain" description="Reverse transcriptase" evidence="4">
    <location>
        <begin position="1122"/>
        <end position="1403"/>
    </location>
</feature>
<dbReference type="Gene3D" id="3.60.10.10">
    <property type="entry name" value="Endonuclease/exonuclease/phosphatase"/>
    <property type="match status" value="1"/>
</dbReference>
<dbReference type="PROSITE" id="PS50158">
    <property type="entry name" value="ZF_CCHC"/>
    <property type="match status" value="1"/>
</dbReference>
<dbReference type="Pfam" id="PF00078">
    <property type="entry name" value="RVT_1"/>
    <property type="match status" value="1"/>
</dbReference>
<dbReference type="InterPro" id="IPR025558">
    <property type="entry name" value="DUF4283"/>
</dbReference>
<evidence type="ECO:0000259" key="4">
    <source>
        <dbReference type="PROSITE" id="PS50878"/>
    </source>
</evidence>
<name>A0A2N9ISI7_FAGSY</name>
<sequence length="1985" mass="222540">MMEVDSFAEELSGEEEAELCRSNKRVKDGDGVHSHAAKSDGLSYKDKLVGCFPGAFEQAFFGDDLMEDPDISDNEEDVPEDGNVLVYKISRELKQRIRAPWVTSLIVKVFGRSVGYHYLHQRIHSMWNPTGSLECIDLGHDFFLVKFEKPEDFQFVLRYGPWFVGNHFLAIRKWEPNFRASSASLSSVAVWVRIPGLPIEYYDQEALLRLGRLIGPVLRVDAHTYMGSRGRFARICVQVNLDKPLKTLIKMDGLEQPLLYEGISSLCFICGRLGHCKENCPYQVKPPSQDEQPFLKEVSPGQSSSQEFGAWVLVGDRKKKKGAAIRQEQQKVSNKGRQVLQGDNSHFPQGKSDKFRRAQSKAPINSSRCVDALPSSVDLRISDSKLILDSAPLALSLGAESSLILNHSLTSSGFKTPAALVTNVGAHHSKSATSSFHTNSSDSPNIISSALASDGVGGNSQWQRTRGRRGTPPDHSGRPTPISWVDPSHLSEEQLACLPTPWWNFLGEHPAPVEELTPLWVSLAESRRSLRSTSNPLDNSSLRLQVPRLEARKRLVASTTSLLYKGNLHALSLVEVAFTVHNLQLTVKSSQLPGAEELSHMIILTPVLPTVEEALRKAEWLTMMELESRRETNPIPRNSFSMKILNWNCRGVLNPRFIRTFNNLMDVHTPDVVILSETRLDGDCAHNVISKLPFDNWHTTETLGFAGGLWLLWRTDLVEVQILNSTEQEIHALVRPLSSNSFWLLSAVYASPRIVERRWLWDNLKTVADANVLPWVILGDFNDVIHGREKLGGNQVNLRRALDFKSCMDYCNMIDLGFVGPRFTWTNKRDFSNLIQERLDRAWANPTWRSLFPEASISHLTRTHSDHCPLLLSLDPPTQDFRPRPFRFEKMWLSHPSFHTVVHNVWEESENVYTRAAILFTDRVTAWNRDTFGNLFHRKKRVLARLSGAQKALASHPTPFLWNLERDLLAEYNSILDQEQEFWALKSRVNWLIDGDRNTKFFHISTLVRRRRNKILCLKDGSGYWCSQAHEVEDMVQLFFKNLFQTSHSSSLEAQDFLPTTIINISSVDSDALSSPISDDEIKSALFSMKPFKAPGPDGFHAGFYQRCWSTVGESVISVIKNIFSSVSFPAGFNNTLIALVPKCVGPESLTQYRPISLCNSIYKTITKILVCRLRSILPSIVSPIQTAFVPGRQGMDNVVIVQEIVHALSRRKGRVGGMAIKIDLEKAYDRMEWSFIKVVLEHFKFPTSFVNLVMECISSSSVAILLNGAPLDPFFPSRGLRQGDPLSSYIFILCMEFLGFHIMESCAAGEWHPIKAGQSGPKFSHLFFADDLVLFSSATISCAHAIDEVLGKFCHSSGQKVSVSKSRVLFSANVNPSLRSNIEQILNLKETKDLGKYLGIPISSSAVRAKDFDYLIEKVALKLSGWKARLLTLPGRAILIQSVSEAIPAYVMQCTPLPAKVCDNLDALNRNFLWGSTADKRKLHLVNWHKVTQPKRFGGLGLHSAKVRNTVSMAKLVWRASKDETGLWATVIRHKYLKKLFANGSKKSLGSRTWCGVTLRSLLIGPLNFTEDSLMVSDILLGNGLVDLTRISFVLPSQLIDSLKAIPLQCWSNSQDTRYWLDSPTGEFNFKSAYQLESNSSGQPSQFAGGKWLWKVSSLPKVKYFIWLCLHNSLSVREVLASRGLNITPLCLRCGTHAESILHLLRDCSDSCAFWQKIGIPSRCISSFGASLYDWLHANCTDQSKKPPHNLPWSILFPIGLWSLWLERNNKVFHSESRPVDKLVDQCLNRALEYFFVVGFDGNSKASESIPVKWVPPALGWVKLNTDGSSLGNPGQAGGGGVIRDHVGHWIRGFTHRVGVATSLAAELWAIRDGLSLIVDMGFLYVTIEIDALMVVSFLALNSIPHPSLRPLVADCRFLLQRIPHKELKHVFREANKCADRLTKLGGSQEADFVVLDTPPACICDVLSFDNSGCISTQSVTRIS</sequence>
<dbReference type="CDD" id="cd06222">
    <property type="entry name" value="RNase_H_like"/>
    <property type="match status" value="1"/>
</dbReference>
<gene>
    <name evidence="5" type="ORF">FSB_LOCUS55207</name>
</gene>
<dbReference type="InterPro" id="IPR044730">
    <property type="entry name" value="RNase_H-like_dom_plant"/>
</dbReference>
<evidence type="ECO:0000256" key="2">
    <source>
        <dbReference type="SAM" id="MobiDB-lite"/>
    </source>
</evidence>
<dbReference type="Gene3D" id="3.30.420.10">
    <property type="entry name" value="Ribonuclease H-like superfamily/Ribonuclease H"/>
    <property type="match status" value="1"/>
</dbReference>
<dbReference type="InterPro" id="IPR026960">
    <property type="entry name" value="RVT-Znf"/>
</dbReference>
<dbReference type="PROSITE" id="PS50878">
    <property type="entry name" value="RT_POL"/>
    <property type="match status" value="1"/>
</dbReference>
<organism evidence="5">
    <name type="scientific">Fagus sylvatica</name>
    <name type="common">Beechnut</name>
    <dbReference type="NCBI Taxonomy" id="28930"/>
    <lineage>
        <taxon>Eukaryota</taxon>
        <taxon>Viridiplantae</taxon>
        <taxon>Streptophyta</taxon>
        <taxon>Embryophyta</taxon>
        <taxon>Tracheophyta</taxon>
        <taxon>Spermatophyta</taxon>
        <taxon>Magnoliopsida</taxon>
        <taxon>eudicotyledons</taxon>
        <taxon>Gunneridae</taxon>
        <taxon>Pentapetalae</taxon>
        <taxon>rosids</taxon>
        <taxon>fabids</taxon>
        <taxon>Fagales</taxon>
        <taxon>Fagaceae</taxon>
        <taxon>Fagus</taxon>
    </lineage>
</organism>
<keyword evidence="1" id="KW-0479">Metal-binding</keyword>
<dbReference type="PANTHER" id="PTHR33116">
    <property type="entry name" value="REVERSE TRANSCRIPTASE ZINC-BINDING DOMAIN-CONTAINING PROTEIN-RELATED-RELATED"/>
    <property type="match status" value="1"/>
</dbReference>
<dbReference type="InterPro" id="IPR012337">
    <property type="entry name" value="RNaseH-like_sf"/>
</dbReference>
<dbReference type="Pfam" id="PF14111">
    <property type="entry name" value="DUF4283"/>
    <property type="match status" value="1"/>
</dbReference>
<dbReference type="InterPro" id="IPR000477">
    <property type="entry name" value="RT_dom"/>
</dbReference>
<feature type="domain" description="CCHC-type" evidence="3">
    <location>
        <begin position="267"/>
        <end position="281"/>
    </location>
</feature>
<feature type="compositionally biased region" description="Polar residues" evidence="2">
    <location>
        <begin position="330"/>
        <end position="347"/>
    </location>
</feature>
<dbReference type="GO" id="GO:0004523">
    <property type="term" value="F:RNA-DNA hybrid ribonuclease activity"/>
    <property type="evidence" value="ECO:0007669"/>
    <property type="project" value="InterPro"/>
</dbReference>
<proteinExistence type="predicted"/>
<evidence type="ECO:0000313" key="5">
    <source>
        <dbReference type="EMBL" id="SPD27325.1"/>
    </source>
</evidence>
<dbReference type="InterPro" id="IPR036691">
    <property type="entry name" value="Endo/exonu/phosph_ase_sf"/>
</dbReference>
<keyword evidence="1" id="KW-0863">Zinc-finger</keyword>
<dbReference type="InterPro" id="IPR036397">
    <property type="entry name" value="RNaseH_sf"/>
</dbReference>
<dbReference type="SUPFAM" id="SSF56219">
    <property type="entry name" value="DNase I-like"/>
    <property type="match status" value="1"/>
</dbReference>
<reference evidence="5" key="1">
    <citation type="submission" date="2018-02" db="EMBL/GenBank/DDBJ databases">
        <authorList>
            <person name="Cohen D.B."/>
            <person name="Kent A.D."/>
        </authorList>
    </citation>
    <scope>NUCLEOTIDE SEQUENCE</scope>
</reference>
<dbReference type="Pfam" id="PF13966">
    <property type="entry name" value="zf-RVT"/>
    <property type="match status" value="1"/>
</dbReference>
<feature type="region of interest" description="Disordered" evidence="2">
    <location>
        <begin position="328"/>
        <end position="360"/>
    </location>
</feature>
<dbReference type="InterPro" id="IPR001878">
    <property type="entry name" value="Znf_CCHC"/>
</dbReference>
<dbReference type="Pfam" id="PF13456">
    <property type="entry name" value="RVT_3"/>
    <property type="match status" value="1"/>
</dbReference>
<accession>A0A2N9ISI7</accession>
<dbReference type="GO" id="GO:0003676">
    <property type="term" value="F:nucleic acid binding"/>
    <property type="evidence" value="ECO:0007669"/>
    <property type="project" value="InterPro"/>
</dbReference>
<dbReference type="InterPro" id="IPR002156">
    <property type="entry name" value="RNaseH_domain"/>
</dbReference>
<dbReference type="Pfam" id="PF03372">
    <property type="entry name" value="Exo_endo_phos"/>
    <property type="match status" value="1"/>
</dbReference>
<keyword evidence="1" id="KW-0862">Zinc</keyword>
<dbReference type="CDD" id="cd01650">
    <property type="entry name" value="RT_nLTR_like"/>
    <property type="match status" value="1"/>
</dbReference>
<protein>
    <recommendedName>
        <fullName evidence="6">CCHC-type domain-containing protein</fullName>
    </recommendedName>
</protein>
<evidence type="ECO:0008006" key="6">
    <source>
        <dbReference type="Google" id="ProtNLM"/>
    </source>
</evidence>
<dbReference type="SUPFAM" id="SSF53098">
    <property type="entry name" value="Ribonuclease H-like"/>
    <property type="match status" value="1"/>
</dbReference>
<feature type="region of interest" description="Disordered" evidence="2">
    <location>
        <begin position="430"/>
        <end position="485"/>
    </location>
</feature>
<feature type="compositionally biased region" description="Polar residues" evidence="2">
    <location>
        <begin position="431"/>
        <end position="451"/>
    </location>
</feature>
<dbReference type="PANTHER" id="PTHR33116:SF70">
    <property type="entry name" value="NON-LTR RETROELEMENT REVERSE TRANSCRIPTASE-LIKE PROTEIN"/>
    <property type="match status" value="1"/>
</dbReference>